<feature type="transmembrane region" description="Helical" evidence="6">
    <location>
        <begin position="124"/>
        <end position="142"/>
    </location>
</feature>
<dbReference type="PROSITE" id="PS50850">
    <property type="entry name" value="MFS"/>
    <property type="match status" value="1"/>
</dbReference>
<dbReference type="PROSITE" id="PS00216">
    <property type="entry name" value="SUGAR_TRANSPORT_1"/>
    <property type="match status" value="1"/>
</dbReference>
<keyword evidence="2" id="KW-0813">Transport</keyword>
<dbReference type="Proteomes" id="UP000566819">
    <property type="component" value="Unassembled WGS sequence"/>
</dbReference>
<dbReference type="Pfam" id="PF06609">
    <property type="entry name" value="TRI12"/>
    <property type="match status" value="1"/>
</dbReference>
<keyword evidence="9" id="KW-1185">Reference proteome</keyword>
<feature type="transmembrane region" description="Helical" evidence="6">
    <location>
        <begin position="419"/>
        <end position="438"/>
    </location>
</feature>
<feature type="transmembrane region" description="Helical" evidence="6">
    <location>
        <begin position="542"/>
        <end position="561"/>
    </location>
</feature>
<feature type="transmembrane region" description="Helical" evidence="6">
    <location>
        <begin position="450"/>
        <end position="472"/>
    </location>
</feature>
<comment type="caution">
    <text evidence="8">The sequence shown here is derived from an EMBL/GenBank/DDBJ whole genome shotgun (WGS) entry which is preliminary data.</text>
</comment>
<dbReference type="Gene3D" id="1.20.1720.10">
    <property type="entry name" value="Multidrug resistance protein D"/>
    <property type="match status" value="1"/>
</dbReference>
<dbReference type="AlphaFoldDB" id="A0A8H4RVR9"/>
<keyword evidence="4 6" id="KW-1133">Transmembrane helix</keyword>
<feature type="transmembrane region" description="Helical" evidence="6">
    <location>
        <begin position="181"/>
        <end position="203"/>
    </location>
</feature>
<evidence type="ECO:0000313" key="8">
    <source>
        <dbReference type="EMBL" id="KAF4636006.1"/>
    </source>
</evidence>
<evidence type="ECO:0000256" key="2">
    <source>
        <dbReference type="ARBA" id="ARBA00022448"/>
    </source>
</evidence>
<evidence type="ECO:0000259" key="7">
    <source>
        <dbReference type="PROSITE" id="PS50850"/>
    </source>
</evidence>
<dbReference type="InterPro" id="IPR053791">
    <property type="entry name" value="MFS_Tri12-like"/>
</dbReference>
<protein>
    <recommendedName>
        <fullName evidence="7">Major facilitator superfamily (MFS) profile domain-containing protein</fullName>
    </recommendedName>
</protein>
<feature type="transmembrane region" description="Helical" evidence="6">
    <location>
        <begin position="326"/>
        <end position="350"/>
    </location>
</feature>
<keyword evidence="5 6" id="KW-0472">Membrane</keyword>
<feature type="transmembrane region" description="Helical" evidence="6">
    <location>
        <begin position="362"/>
        <end position="387"/>
    </location>
</feature>
<dbReference type="PANTHER" id="PTHR23501">
    <property type="entry name" value="MAJOR FACILITATOR SUPERFAMILY"/>
    <property type="match status" value="1"/>
</dbReference>
<organism evidence="8 9">
    <name type="scientific">Cudoniella acicularis</name>
    <dbReference type="NCBI Taxonomy" id="354080"/>
    <lineage>
        <taxon>Eukaryota</taxon>
        <taxon>Fungi</taxon>
        <taxon>Dikarya</taxon>
        <taxon>Ascomycota</taxon>
        <taxon>Pezizomycotina</taxon>
        <taxon>Leotiomycetes</taxon>
        <taxon>Helotiales</taxon>
        <taxon>Tricladiaceae</taxon>
        <taxon>Cudoniella</taxon>
    </lineage>
</organism>
<accession>A0A8H4RVR9</accession>
<feature type="transmembrane region" description="Helical" evidence="6">
    <location>
        <begin position="255"/>
        <end position="277"/>
    </location>
</feature>
<dbReference type="InterPro" id="IPR020846">
    <property type="entry name" value="MFS_dom"/>
</dbReference>
<dbReference type="InterPro" id="IPR005829">
    <property type="entry name" value="Sugar_transporter_CS"/>
</dbReference>
<feature type="transmembrane region" description="Helical" evidence="6">
    <location>
        <begin position="56"/>
        <end position="74"/>
    </location>
</feature>
<name>A0A8H4RVR9_9HELO</name>
<keyword evidence="3 6" id="KW-0812">Transmembrane</keyword>
<feature type="domain" description="Major facilitator superfamily (MFS) profile" evidence="7">
    <location>
        <begin position="59"/>
        <end position="566"/>
    </location>
</feature>
<gene>
    <name evidence="8" type="ORF">G7Y89_g2092</name>
</gene>
<comment type="subcellular location">
    <subcellularLocation>
        <location evidence="1">Membrane</location>
        <topology evidence="1">Multi-pass membrane protein</topology>
    </subcellularLocation>
</comment>
<dbReference type="InterPro" id="IPR036259">
    <property type="entry name" value="MFS_trans_sf"/>
</dbReference>
<evidence type="ECO:0000313" key="9">
    <source>
        <dbReference type="Proteomes" id="UP000566819"/>
    </source>
</evidence>
<evidence type="ECO:0000256" key="3">
    <source>
        <dbReference type="ARBA" id="ARBA00022692"/>
    </source>
</evidence>
<proteinExistence type="predicted"/>
<dbReference type="InterPro" id="IPR010573">
    <property type="entry name" value="MFS_Str1/Tri12-like"/>
</dbReference>
<dbReference type="EMBL" id="JAAMPI010000088">
    <property type="protein sequence ID" value="KAF4636006.1"/>
    <property type="molecule type" value="Genomic_DNA"/>
</dbReference>
<dbReference type="CDD" id="cd06179">
    <property type="entry name" value="MFS_TRI12_like"/>
    <property type="match status" value="1"/>
</dbReference>
<dbReference type="GO" id="GO:0022857">
    <property type="term" value="F:transmembrane transporter activity"/>
    <property type="evidence" value="ECO:0007669"/>
    <property type="project" value="InterPro"/>
</dbReference>
<feature type="transmembrane region" description="Helical" evidence="6">
    <location>
        <begin position="283"/>
        <end position="305"/>
    </location>
</feature>
<feature type="transmembrane region" description="Helical" evidence="6">
    <location>
        <begin position="394"/>
        <end position="413"/>
    </location>
</feature>
<feature type="transmembrane region" description="Helical" evidence="6">
    <location>
        <begin position="148"/>
        <end position="169"/>
    </location>
</feature>
<dbReference type="PANTHER" id="PTHR23501:SF109">
    <property type="entry name" value="MAJOR FACILITATOR SUPERFAMILY (MFS) PROFILE DOMAIN-CONTAINING PROTEIN-RELATED"/>
    <property type="match status" value="1"/>
</dbReference>
<dbReference type="SUPFAM" id="SSF103473">
    <property type="entry name" value="MFS general substrate transporter"/>
    <property type="match status" value="1"/>
</dbReference>
<dbReference type="Gene3D" id="1.20.1250.20">
    <property type="entry name" value="MFS general substrate transporter like domains"/>
    <property type="match status" value="1"/>
</dbReference>
<dbReference type="GO" id="GO:0005886">
    <property type="term" value="C:plasma membrane"/>
    <property type="evidence" value="ECO:0007669"/>
    <property type="project" value="TreeGrafter"/>
</dbReference>
<evidence type="ECO:0000256" key="6">
    <source>
        <dbReference type="SAM" id="Phobius"/>
    </source>
</evidence>
<feature type="transmembrane region" description="Helical" evidence="6">
    <location>
        <begin position="215"/>
        <end position="234"/>
    </location>
</feature>
<evidence type="ECO:0000256" key="5">
    <source>
        <dbReference type="ARBA" id="ARBA00023136"/>
    </source>
</evidence>
<sequence length="601" mass="63538">MSSSEKSDNAVHTEHMGNVDVLKTVHADGEVDYVDTHALGGELDQMPAGYFYSYQFLGTVTAVCAASICAYLGWVLPANTLLLINADIGPSPNISWVATVWTLGTAIGFLLVGRLSDIFGRKWMVIGTTGLGLIGCIIGCTAKSVNALIGANLCNGLAAAGQLSFGIVLGELVPNKHRGPIVTLVFLSSLPFAVFGPIIARTFIEKTSSGWRWSYYLGIIMSVVALVLYALCYHPPTYNQLHVEGKSKRQQMAELDYGGMFLFTAGMVLFLIGLSWGGTTYPWASAYVLCTLLIGIATLVALGFYETYFVKHTALIPPRLFRNVGYVAVVACATIGAMIYYSMTILWPTIIGTVYTTSVTAIGWQSSVVGGGILLGQVLGGFAISYIPMVKIQTIIAACLSFAFVTALSSISADGHASFIAIGVLACCSIGFVDNITFPGVTLVIAPQDIGLATGVLGSIRAAGGAIAQALYVSVLDNKIAVYLPEYVTPAALDAGLPSSSLVSLYAGITAGSFADVPGITPEIIAQVGAAVTHAYISSFKIVFYVTIPFSALLILAACFVPNMEKFLGMNVAKRLQKMPGNDASKVAHINESDQEKRLDV</sequence>
<evidence type="ECO:0000256" key="1">
    <source>
        <dbReference type="ARBA" id="ARBA00004141"/>
    </source>
</evidence>
<evidence type="ECO:0000256" key="4">
    <source>
        <dbReference type="ARBA" id="ARBA00022989"/>
    </source>
</evidence>
<reference evidence="8 9" key="1">
    <citation type="submission" date="2020-03" db="EMBL/GenBank/DDBJ databases">
        <title>Draft Genome Sequence of Cudoniella acicularis.</title>
        <authorList>
            <person name="Buettner E."/>
            <person name="Kellner H."/>
        </authorList>
    </citation>
    <scope>NUCLEOTIDE SEQUENCE [LARGE SCALE GENOMIC DNA]</scope>
    <source>
        <strain evidence="8 9">DSM 108380</strain>
    </source>
</reference>
<dbReference type="OrthoDB" id="4139357at2759"/>
<feature type="transmembrane region" description="Helical" evidence="6">
    <location>
        <begin position="94"/>
        <end position="112"/>
    </location>
</feature>